<proteinExistence type="predicted"/>
<name>A0A6V7P1E5_ANACO</name>
<sequence>MSATPESGFVLSRWCRSCQLDLLSTDQLVWIELDSRNGARTGVFTVPGTGARRCQGGLEYIYTRAVSSRGFYRVIQAVPDCRVPLRACLSSTEIRCILSWVASTSAIPESGFVLSRWCRSCQLDLLSTDQLVWIELDSRNGAGMGVFTVPGRPQVPAAAPSVDQDRGKGVAS</sequence>
<gene>
    <name evidence="1" type="ORF">CB5_LOCUS7873</name>
</gene>
<accession>A0A6V7P1E5</accession>
<dbReference type="AlphaFoldDB" id="A0A6V7P1E5"/>
<reference evidence="1" key="1">
    <citation type="submission" date="2020-07" db="EMBL/GenBank/DDBJ databases">
        <authorList>
            <person name="Lin J."/>
        </authorList>
    </citation>
    <scope>NUCLEOTIDE SEQUENCE</scope>
</reference>
<evidence type="ECO:0000313" key="1">
    <source>
        <dbReference type="EMBL" id="CAD1824662.1"/>
    </source>
</evidence>
<organism evidence="1">
    <name type="scientific">Ananas comosus var. bracteatus</name>
    <name type="common">red pineapple</name>
    <dbReference type="NCBI Taxonomy" id="296719"/>
    <lineage>
        <taxon>Eukaryota</taxon>
        <taxon>Viridiplantae</taxon>
        <taxon>Streptophyta</taxon>
        <taxon>Embryophyta</taxon>
        <taxon>Tracheophyta</taxon>
        <taxon>Spermatophyta</taxon>
        <taxon>Magnoliopsida</taxon>
        <taxon>Liliopsida</taxon>
        <taxon>Poales</taxon>
        <taxon>Bromeliaceae</taxon>
        <taxon>Bromelioideae</taxon>
        <taxon>Ananas</taxon>
    </lineage>
</organism>
<protein>
    <submittedName>
        <fullName evidence="1">Uncharacterized protein</fullName>
    </submittedName>
</protein>
<dbReference type="EMBL" id="LR862144">
    <property type="protein sequence ID" value="CAD1824662.1"/>
    <property type="molecule type" value="Genomic_DNA"/>
</dbReference>